<keyword evidence="6" id="KW-1185">Reference proteome</keyword>
<dbReference type="AlphaFoldDB" id="A0A1U7Z9X0"/>
<dbReference type="GO" id="GO:0046872">
    <property type="term" value="F:metal ion binding"/>
    <property type="evidence" value="ECO:0007669"/>
    <property type="project" value="UniProtKB-KW"/>
</dbReference>
<dbReference type="SUPFAM" id="SSF51197">
    <property type="entry name" value="Clavaminate synthase-like"/>
    <property type="match status" value="1"/>
</dbReference>
<keyword evidence="4" id="KW-0560">Oxidoreductase</keyword>
<dbReference type="RefSeq" id="XP_010250270.1">
    <property type="nucleotide sequence ID" value="XM_010251968.2"/>
</dbReference>
<dbReference type="InterPro" id="IPR027443">
    <property type="entry name" value="IPNS-like_sf"/>
</dbReference>
<proteinExistence type="inferred from homology"/>
<dbReference type="STRING" id="4432.A0A1U7Z9X0"/>
<dbReference type="InterPro" id="IPR044861">
    <property type="entry name" value="IPNS-like_FE2OG_OXY"/>
</dbReference>
<dbReference type="Pfam" id="PF03171">
    <property type="entry name" value="2OG-FeII_Oxy"/>
    <property type="match status" value="1"/>
</dbReference>
<dbReference type="eggNOG" id="KOG0143">
    <property type="taxonomic scope" value="Eukaryota"/>
</dbReference>
<dbReference type="KEGG" id="nnu:104592545"/>
<evidence type="ECO:0000256" key="2">
    <source>
        <dbReference type="ARBA" id="ARBA00022723"/>
    </source>
</evidence>
<protein>
    <submittedName>
        <fullName evidence="7 8">Codeine O-demethylase</fullName>
    </submittedName>
</protein>
<dbReference type="GeneID" id="104592545"/>
<dbReference type="Gene3D" id="2.60.120.330">
    <property type="entry name" value="B-lactam Antibiotic, Isopenicillin N Synthase, Chain"/>
    <property type="match status" value="1"/>
</dbReference>
<keyword evidence="2 4" id="KW-0479">Metal-binding</keyword>
<accession>A0A1U7Z9X0</accession>
<evidence type="ECO:0000313" key="6">
    <source>
        <dbReference type="Proteomes" id="UP000189703"/>
    </source>
</evidence>
<evidence type="ECO:0000313" key="7">
    <source>
        <dbReference type="RefSeq" id="XP_010250269.1"/>
    </source>
</evidence>
<organism evidence="6 7">
    <name type="scientific">Nelumbo nucifera</name>
    <name type="common">Sacred lotus</name>
    <dbReference type="NCBI Taxonomy" id="4432"/>
    <lineage>
        <taxon>Eukaryota</taxon>
        <taxon>Viridiplantae</taxon>
        <taxon>Streptophyta</taxon>
        <taxon>Embryophyta</taxon>
        <taxon>Tracheophyta</taxon>
        <taxon>Spermatophyta</taxon>
        <taxon>Magnoliopsida</taxon>
        <taxon>Proteales</taxon>
        <taxon>Nelumbonaceae</taxon>
        <taxon>Nelumbo</taxon>
    </lineage>
</organism>
<evidence type="ECO:0000256" key="3">
    <source>
        <dbReference type="ARBA" id="ARBA00023004"/>
    </source>
</evidence>
<keyword evidence="3 4" id="KW-0408">Iron</keyword>
<feature type="domain" description="Fe2OG dioxygenase" evidence="5">
    <location>
        <begin position="216"/>
        <end position="316"/>
    </location>
</feature>
<evidence type="ECO:0000256" key="4">
    <source>
        <dbReference type="RuleBase" id="RU003682"/>
    </source>
</evidence>
<reference evidence="7 8" key="1">
    <citation type="submission" date="2025-04" db="UniProtKB">
        <authorList>
            <consortium name="RefSeq"/>
        </authorList>
    </citation>
    <scope>IDENTIFICATION</scope>
</reference>
<dbReference type="InterPro" id="IPR005123">
    <property type="entry name" value="Oxoglu/Fe-dep_dioxygenase_dom"/>
</dbReference>
<dbReference type="InterPro" id="IPR026992">
    <property type="entry name" value="DIOX_N"/>
</dbReference>
<dbReference type="PROSITE" id="PS51471">
    <property type="entry name" value="FE2OG_OXY"/>
    <property type="match status" value="1"/>
</dbReference>
<dbReference type="InterPro" id="IPR050295">
    <property type="entry name" value="Plant_2OG-oxidoreductases"/>
</dbReference>
<sequence length="365" mass="41682">MGGNPATTQEAPLPKRVQELALSGDEPPARFIRKDYINDDGAAIVDAVSYSVPVVDLRRLSSSSSSLNDKEEEMEKLRSALSSWGLFQVVNHGITSSFLDEIRDVTKGFFDLPMEEKQKYAREKQSSSTSSGEAYGTDDIISEDQIINWSDRMYLLILPRDQRRLEIWPEKPHAFRETLNEYVIKTSLVAELVLEAIANTLDLEENYFMNQLEDQTLAFARFNYYPPCSKPNLVYGLKPHTDGSMITIVLQDREVEGLQVLKDQKWIKIPINPHALLVNLGDQMEIMSNGIFKSSMHRVMTNSEKARISIAAFYSLPFENEVEPADALINGSRPRLYRRVKVKDYLEIFNQRYLQGKRAIDYVEA</sequence>
<comment type="similarity">
    <text evidence="1 4">Belongs to the iron/ascorbate-dependent oxidoreductase family.</text>
</comment>
<evidence type="ECO:0000256" key="1">
    <source>
        <dbReference type="ARBA" id="ARBA00008056"/>
    </source>
</evidence>
<evidence type="ECO:0000313" key="8">
    <source>
        <dbReference type="RefSeq" id="XP_010250270.1"/>
    </source>
</evidence>
<dbReference type="Pfam" id="PF14226">
    <property type="entry name" value="DIOX_N"/>
    <property type="match status" value="1"/>
</dbReference>
<dbReference type="OrthoDB" id="288590at2759"/>
<evidence type="ECO:0000259" key="5">
    <source>
        <dbReference type="PROSITE" id="PS51471"/>
    </source>
</evidence>
<gene>
    <name evidence="7 8" type="primary">LOC104592545</name>
</gene>
<dbReference type="FunFam" id="2.60.120.330:FF:000018">
    <property type="entry name" value="2-oxoglutarate (2OG) and Fe(II)-dependent oxygenase superfamily protein"/>
    <property type="match status" value="1"/>
</dbReference>
<dbReference type="PANTHER" id="PTHR47991">
    <property type="entry name" value="OXOGLUTARATE/IRON-DEPENDENT DIOXYGENASE"/>
    <property type="match status" value="1"/>
</dbReference>
<dbReference type="OMA" id="HEFTAKC"/>
<dbReference type="GO" id="GO:0016491">
    <property type="term" value="F:oxidoreductase activity"/>
    <property type="evidence" value="ECO:0007669"/>
    <property type="project" value="UniProtKB-KW"/>
</dbReference>
<dbReference type="Proteomes" id="UP000189703">
    <property type="component" value="Unplaced"/>
</dbReference>
<dbReference type="RefSeq" id="XP_010250269.1">
    <property type="nucleotide sequence ID" value="XM_010251967.2"/>
</dbReference>
<name>A0A1U7Z9X0_NELNU</name>